<name>A0A0H5Q257_9ZZZZ</name>
<sequence length="184" mass="21057">MTLTVNPATQGFAGDHARKMIDSWKLLVKRIRRAFPAKRIEYLYVVEATKRGEPHMHVMMRAPFIPQKWLSKTWCELTEAFIVDIRRCNGAAEIANYCAKYAGKAPHHFQGCKRYMMSRAYILNKKPKETDGRWRNVDPLRVQIDGAWIVSVLKDEGWTFEQCSNGFIIAVGGTGPPPFLLSAR</sequence>
<reference evidence="2" key="2">
    <citation type="submission" date="2015-07" db="EMBL/GenBank/DDBJ databases">
        <title>Plasmids, circular viruses and viroids from rat gut.</title>
        <authorList>
            <person name="Jorgensen T.J."/>
            <person name="Hansen M.A."/>
            <person name="Xu Z."/>
            <person name="Tabak M.A."/>
            <person name="Sorensen S.J."/>
            <person name="Hansen L.H."/>
        </authorList>
    </citation>
    <scope>NUCLEOTIDE SEQUENCE</scope>
    <source>
        <strain evidence="2">RGFK0839</strain>
    </source>
</reference>
<dbReference type="InterPro" id="IPR056906">
    <property type="entry name" value="ORF2/G2P_dom"/>
</dbReference>
<reference evidence="2" key="1">
    <citation type="submission" date="2015-06" db="EMBL/GenBank/DDBJ databases">
        <authorList>
            <person name="Joergensen T."/>
        </authorList>
    </citation>
    <scope>NUCLEOTIDE SEQUENCE</scope>
    <source>
        <strain evidence="2">RGFK0839</strain>
    </source>
</reference>
<dbReference type="EMBL" id="LN853445">
    <property type="protein sequence ID" value="CRY95958.1"/>
    <property type="molecule type" value="Genomic_DNA"/>
</dbReference>
<dbReference type="AlphaFoldDB" id="A0A0H5Q257"/>
<feature type="domain" description="Replication-associated protein ORF2/G2P" evidence="1">
    <location>
        <begin position="1"/>
        <end position="104"/>
    </location>
</feature>
<evidence type="ECO:0000259" key="1">
    <source>
        <dbReference type="Pfam" id="PF23343"/>
    </source>
</evidence>
<accession>A0A0H5Q257</accession>
<protein>
    <recommendedName>
        <fullName evidence="1">Replication-associated protein ORF2/G2P domain-containing protein</fullName>
    </recommendedName>
</protein>
<organism evidence="2">
    <name type="scientific">uncultured prokaryote</name>
    <dbReference type="NCBI Taxonomy" id="198431"/>
    <lineage>
        <taxon>unclassified sequences</taxon>
        <taxon>environmental samples</taxon>
    </lineage>
</organism>
<proteinExistence type="predicted"/>
<dbReference type="Pfam" id="PF23343">
    <property type="entry name" value="REP_ORF2-G2P"/>
    <property type="match status" value="1"/>
</dbReference>
<evidence type="ECO:0000313" key="2">
    <source>
        <dbReference type="EMBL" id="CRY95958.1"/>
    </source>
</evidence>